<accession>A0A2K2CX57</accession>
<keyword evidence="4" id="KW-1185">Reference proteome</keyword>
<protein>
    <submittedName>
        <fullName evidence="2 3">Uncharacterized protein</fullName>
    </submittedName>
</protein>
<sequence length="232" mass="25827">MTDLAAEACTLTETYMYLVNKSTKIRRKLSEIRKEAEQKEQQKQFGQPEIDNQLPADNTAPDVSHVAHNSSAIYKEPDVAKSKGRPKVQGRQKTLAEEIFTKQQITCSHCGDHDHNIKTCKKLAIDKEKFQKGKRSNKTKQGSVPTATQNARKKQRVAVASTRKAGAPKTAEKNKGKKPSTPKTGGSGHANTDISSPFPQRDVQSPRIRKPTRKAIESMLLTPSRKQRKQDG</sequence>
<organism evidence="2">
    <name type="scientific">Brachypodium distachyon</name>
    <name type="common">Purple false brome</name>
    <name type="synonym">Trachynia distachya</name>
    <dbReference type="NCBI Taxonomy" id="15368"/>
    <lineage>
        <taxon>Eukaryota</taxon>
        <taxon>Viridiplantae</taxon>
        <taxon>Streptophyta</taxon>
        <taxon>Embryophyta</taxon>
        <taxon>Tracheophyta</taxon>
        <taxon>Spermatophyta</taxon>
        <taxon>Magnoliopsida</taxon>
        <taxon>Liliopsida</taxon>
        <taxon>Poales</taxon>
        <taxon>Poaceae</taxon>
        <taxon>BOP clade</taxon>
        <taxon>Pooideae</taxon>
        <taxon>Stipodae</taxon>
        <taxon>Brachypodieae</taxon>
        <taxon>Brachypodium</taxon>
    </lineage>
</organism>
<dbReference type="OrthoDB" id="1302101at2759"/>
<dbReference type="EnsemblPlants" id="PNT66615">
    <property type="protein sequence ID" value="PNT66615"/>
    <property type="gene ID" value="BRADI_3g14889v3"/>
</dbReference>
<feature type="region of interest" description="Disordered" evidence="1">
    <location>
        <begin position="32"/>
        <end position="63"/>
    </location>
</feature>
<reference evidence="3" key="3">
    <citation type="submission" date="2018-08" db="UniProtKB">
        <authorList>
            <consortium name="EnsemblPlants"/>
        </authorList>
    </citation>
    <scope>IDENTIFICATION</scope>
    <source>
        <strain evidence="3">cv. Bd21</strain>
    </source>
</reference>
<dbReference type="Gramene" id="PNT66615">
    <property type="protein sequence ID" value="PNT66615"/>
    <property type="gene ID" value="BRADI_3g14889v3"/>
</dbReference>
<feature type="compositionally biased region" description="Polar residues" evidence="1">
    <location>
        <begin position="139"/>
        <end position="150"/>
    </location>
</feature>
<reference evidence="2" key="2">
    <citation type="submission" date="2017-06" db="EMBL/GenBank/DDBJ databases">
        <title>WGS assembly of Brachypodium distachyon.</title>
        <authorList>
            <consortium name="The International Brachypodium Initiative"/>
            <person name="Lucas S."/>
            <person name="Harmon-Smith M."/>
            <person name="Lail K."/>
            <person name="Tice H."/>
            <person name="Grimwood J."/>
            <person name="Bruce D."/>
            <person name="Barry K."/>
            <person name="Shu S."/>
            <person name="Lindquist E."/>
            <person name="Wang M."/>
            <person name="Pitluck S."/>
            <person name="Vogel J.P."/>
            <person name="Garvin D.F."/>
            <person name="Mockler T.C."/>
            <person name="Schmutz J."/>
            <person name="Rokhsar D."/>
            <person name="Bevan M.W."/>
        </authorList>
    </citation>
    <scope>NUCLEOTIDE SEQUENCE</scope>
    <source>
        <strain evidence="2">Bd21</strain>
    </source>
</reference>
<gene>
    <name evidence="2" type="ORF">BRADI_3g14889v3</name>
</gene>
<feature type="compositionally biased region" description="Polar residues" evidence="1">
    <location>
        <begin position="189"/>
        <end position="198"/>
    </location>
</feature>
<dbReference type="EMBL" id="CM000882">
    <property type="protein sequence ID" value="PNT66615.1"/>
    <property type="molecule type" value="Genomic_DNA"/>
</dbReference>
<name>A0A2K2CX57_BRADI</name>
<evidence type="ECO:0000313" key="2">
    <source>
        <dbReference type="EMBL" id="PNT66615.1"/>
    </source>
</evidence>
<dbReference type="AlphaFoldDB" id="A0A2K2CX57"/>
<proteinExistence type="predicted"/>
<dbReference type="Proteomes" id="UP000008810">
    <property type="component" value="Chromosome 3"/>
</dbReference>
<evidence type="ECO:0000256" key="1">
    <source>
        <dbReference type="SAM" id="MobiDB-lite"/>
    </source>
</evidence>
<evidence type="ECO:0000313" key="3">
    <source>
        <dbReference type="EnsemblPlants" id="PNT66615"/>
    </source>
</evidence>
<evidence type="ECO:0000313" key="4">
    <source>
        <dbReference type="Proteomes" id="UP000008810"/>
    </source>
</evidence>
<reference evidence="2 3" key="1">
    <citation type="journal article" date="2010" name="Nature">
        <title>Genome sequencing and analysis of the model grass Brachypodium distachyon.</title>
        <authorList>
            <consortium name="International Brachypodium Initiative"/>
        </authorList>
    </citation>
    <scope>NUCLEOTIDE SEQUENCE [LARGE SCALE GENOMIC DNA]</scope>
    <source>
        <strain evidence="2 3">Bd21</strain>
    </source>
</reference>
<feature type="region of interest" description="Disordered" evidence="1">
    <location>
        <begin position="131"/>
        <end position="232"/>
    </location>
</feature>
<feature type="compositionally biased region" description="Basic and acidic residues" evidence="1">
    <location>
        <begin position="32"/>
        <end position="42"/>
    </location>
</feature>
<dbReference type="InParanoid" id="A0A2K2CX57"/>